<reference evidence="1" key="1">
    <citation type="submission" date="2014-09" db="EMBL/GenBank/DDBJ databases">
        <authorList>
            <person name="Magalhaes I.L.F."/>
            <person name="Oliveira U."/>
            <person name="Santos F.R."/>
            <person name="Vidigal T.H.D.A."/>
            <person name="Brescovit A.D."/>
            <person name="Santos A.J."/>
        </authorList>
    </citation>
    <scope>NUCLEOTIDE SEQUENCE</scope>
    <source>
        <tissue evidence="1">Shoot tissue taken approximately 20 cm above the soil surface</tissue>
    </source>
</reference>
<evidence type="ECO:0000313" key="1">
    <source>
        <dbReference type="EMBL" id="JAD54215.1"/>
    </source>
</evidence>
<sequence length="21" mass="2517">MCVCHQLTKFLLRCITQYTSQ</sequence>
<proteinExistence type="predicted"/>
<dbReference type="AlphaFoldDB" id="A0A0A9AZ82"/>
<protein>
    <submittedName>
        <fullName evidence="1">Uncharacterized protein</fullName>
    </submittedName>
</protein>
<organism evidence="1">
    <name type="scientific">Arundo donax</name>
    <name type="common">Giant reed</name>
    <name type="synonym">Donax arundinaceus</name>
    <dbReference type="NCBI Taxonomy" id="35708"/>
    <lineage>
        <taxon>Eukaryota</taxon>
        <taxon>Viridiplantae</taxon>
        <taxon>Streptophyta</taxon>
        <taxon>Embryophyta</taxon>
        <taxon>Tracheophyta</taxon>
        <taxon>Spermatophyta</taxon>
        <taxon>Magnoliopsida</taxon>
        <taxon>Liliopsida</taxon>
        <taxon>Poales</taxon>
        <taxon>Poaceae</taxon>
        <taxon>PACMAD clade</taxon>
        <taxon>Arundinoideae</taxon>
        <taxon>Arundineae</taxon>
        <taxon>Arundo</taxon>
    </lineage>
</organism>
<name>A0A0A9AZ82_ARUDO</name>
<reference evidence="1" key="2">
    <citation type="journal article" date="2015" name="Data Brief">
        <title>Shoot transcriptome of the giant reed, Arundo donax.</title>
        <authorList>
            <person name="Barrero R.A."/>
            <person name="Guerrero F.D."/>
            <person name="Moolhuijzen P."/>
            <person name="Goolsby J.A."/>
            <person name="Tidwell J."/>
            <person name="Bellgard S.E."/>
            <person name="Bellgard M.I."/>
        </authorList>
    </citation>
    <scope>NUCLEOTIDE SEQUENCE</scope>
    <source>
        <tissue evidence="1">Shoot tissue taken approximately 20 cm above the soil surface</tissue>
    </source>
</reference>
<dbReference type="EMBL" id="GBRH01243680">
    <property type="protein sequence ID" value="JAD54215.1"/>
    <property type="molecule type" value="Transcribed_RNA"/>
</dbReference>
<accession>A0A0A9AZ82</accession>